<evidence type="ECO:0000256" key="6">
    <source>
        <dbReference type="ARBA" id="ARBA00022692"/>
    </source>
</evidence>
<protein>
    <submittedName>
        <fullName evidence="14">Sodium:proton antiporter</fullName>
    </submittedName>
</protein>
<feature type="domain" description="Cation/H+ exchanger transmembrane" evidence="13">
    <location>
        <begin position="14"/>
        <end position="407"/>
    </location>
</feature>
<evidence type="ECO:0000256" key="2">
    <source>
        <dbReference type="ARBA" id="ARBA00007367"/>
    </source>
</evidence>
<feature type="transmembrane region" description="Helical" evidence="12">
    <location>
        <begin position="130"/>
        <end position="150"/>
    </location>
</feature>
<evidence type="ECO:0000259" key="13">
    <source>
        <dbReference type="Pfam" id="PF00999"/>
    </source>
</evidence>
<proteinExistence type="inferred from homology"/>
<feature type="transmembrane region" description="Helical" evidence="12">
    <location>
        <begin position="231"/>
        <end position="248"/>
    </location>
</feature>
<evidence type="ECO:0000256" key="3">
    <source>
        <dbReference type="ARBA" id="ARBA00022448"/>
    </source>
</evidence>
<feature type="transmembrane region" description="Helical" evidence="12">
    <location>
        <begin position="97"/>
        <end position="118"/>
    </location>
</feature>
<feature type="transmembrane region" description="Helical" evidence="12">
    <location>
        <begin position="383"/>
        <end position="406"/>
    </location>
</feature>
<dbReference type="InterPro" id="IPR018422">
    <property type="entry name" value="Cation/H_exchanger_CPA1"/>
</dbReference>
<dbReference type="PANTHER" id="PTHR10110">
    <property type="entry name" value="SODIUM/HYDROGEN EXCHANGER"/>
    <property type="match status" value="1"/>
</dbReference>
<dbReference type="InterPro" id="IPR006153">
    <property type="entry name" value="Cation/H_exchanger_TM"/>
</dbReference>
<sequence length="427" mass="44852">MSFLDLLGALLTAVAVLGYVNYRVVRLPDTIGITAMGLLVSLLLVLAGNAIPGATAWARELAGRFDFPELVLHGLLSVLLFAGSLHLNIAELARMKLPVLVLSTVGVVLSMLLVGYGAWWVLRAIGLDVPLKYCLLFGALISPTDPIAVLGVLKTVGVPRTLEVEIAGESLFNDGTGVVAFLVMLGIATGSQEPTAASIALLLVEEIAGAVLLGLVLGYGAFLMLRGVDSYAVEIIITLALATAGYSLAEHLHVSAPITVVVVGLVIGNHGAKHAMSETTRQHLFSFWDLIDEVLNLVLFGMVGLQLLAFAGQQVSYLAAILLVPVVLAARFLSVGLPAVVLGRWLRNRSPHGVKVLTWAGLRGGISVAMALSLPAFEGRDTLVLGTYAVVLFSLLVQAPTLGWYLRRLGVRAPAPAAAAASVQTRA</sequence>
<evidence type="ECO:0000313" key="15">
    <source>
        <dbReference type="Proteomes" id="UP000622707"/>
    </source>
</evidence>
<dbReference type="Pfam" id="PF00999">
    <property type="entry name" value="Na_H_Exchanger"/>
    <property type="match status" value="1"/>
</dbReference>
<evidence type="ECO:0000256" key="7">
    <source>
        <dbReference type="ARBA" id="ARBA00022989"/>
    </source>
</evidence>
<feature type="transmembrane region" description="Helical" evidence="12">
    <location>
        <begin position="317"/>
        <end position="342"/>
    </location>
</feature>
<keyword evidence="7 12" id="KW-1133">Transmembrane helix</keyword>
<feature type="transmembrane region" description="Helical" evidence="12">
    <location>
        <begin position="6"/>
        <end position="25"/>
    </location>
</feature>
<comment type="caution">
    <text evidence="14">The sequence shown here is derived from an EMBL/GenBank/DDBJ whole genome shotgun (WGS) entry which is preliminary data.</text>
</comment>
<evidence type="ECO:0000256" key="10">
    <source>
        <dbReference type="ARBA" id="ARBA00023136"/>
    </source>
</evidence>
<keyword evidence="9" id="KW-0406">Ion transport</keyword>
<feature type="transmembrane region" description="Helical" evidence="12">
    <location>
        <begin position="196"/>
        <end position="219"/>
    </location>
</feature>
<organism evidence="14 15">
    <name type="scientific">Ramlibacter alkalitolerans</name>
    <dbReference type="NCBI Taxonomy" id="2039631"/>
    <lineage>
        <taxon>Bacteria</taxon>
        <taxon>Pseudomonadati</taxon>
        <taxon>Pseudomonadota</taxon>
        <taxon>Betaproteobacteria</taxon>
        <taxon>Burkholderiales</taxon>
        <taxon>Comamonadaceae</taxon>
        <taxon>Ramlibacter</taxon>
    </lineage>
</organism>
<evidence type="ECO:0000256" key="5">
    <source>
        <dbReference type="ARBA" id="ARBA00022475"/>
    </source>
</evidence>
<feature type="transmembrane region" description="Helical" evidence="12">
    <location>
        <begin position="70"/>
        <end position="90"/>
    </location>
</feature>
<name>A0ABS1JVS8_9BURK</name>
<feature type="transmembrane region" description="Helical" evidence="12">
    <location>
        <begin position="37"/>
        <end position="58"/>
    </location>
</feature>
<dbReference type="Proteomes" id="UP000622707">
    <property type="component" value="Unassembled WGS sequence"/>
</dbReference>
<feature type="transmembrane region" description="Helical" evidence="12">
    <location>
        <begin position="171"/>
        <end position="190"/>
    </location>
</feature>
<dbReference type="EMBL" id="JAEQND010000017">
    <property type="protein sequence ID" value="MBL0428297.1"/>
    <property type="molecule type" value="Genomic_DNA"/>
</dbReference>
<feature type="transmembrane region" description="Helical" evidence="12">
    <location>
        <begin position="354"/>
        <end position="377"/>
    </location>
</feature>
<keyword evidence="8" id="KW-0915">Sodium</keyword>
<keyword evidence="5" id="KW-1003">Cell membrane</keyword>
<feature type="transmembrane region" description="Helical" evidence="12">
    <location>
        <begin position="254"/>
        <end position="272"/>
    </location>
</feature>
<evidence type="ECO:0000256" key="1">
    <source>
        <dbReference type="ARBA" id="ARBA00004651"/>
    </source>
</evidence>
<keyword evidence="4" id="KW-0050">Antiport</keyword>
<dbReference type="Gene3D" id="6.10.140.1330">
    <property type="match status" value="1"/>
</dbReference>
<dbReference type="RefSeq" id="WP_201692929.1">
    <property type="nucleotide sequence ID" value="NZ_JAEQND010000017.1"/>
</dbReference>
<evidence type="ECO:0000256" key="12">
    <source>
        <dbReference type="SAM" id="Phobius"/>
    </source>
</evidence>
<evidence type="ECO:0000256" key="8">
    <source>
        <dbReference type="ARBA" id="ARBA00023053"/>
    </source>
</evidence>
<keyword evidence="3" id="KW-0813">Transport</keyword>
<reference evidence="14 15" key="1">
    <citation type="journal article" date="2017" name="Int. J. Syst. Evol. Microbiol.">
        <title>Ramlibacter alkalitolerans sp. nov., alkali-tolerant bacterium isolated from soil of ginseng.</title>
        <authorList>
            <person name="Lee D.H."/>
            <person name="Cha C.J."/>
        </authorList>
    </citation>
    <scope>NUCLEOTIDE SEQUENCE [LARGE SCALE GENOMIC DNA]</scope>
    <source>
        <strain evidence="14 15">KACC 19305</strain>
    </source>
</reference>
<gene>
    <name evidence="14" type="ORF">JI746_24550</name>
</gene>
<keyword evidence="10 12" id="KW-0472">Membrane</keyword>
<keyword evidence="15" id="KW-1185">Reference proteome</keyword>
<accession>A0ABS1JVS8</accession>
<evidence type="ECO:0000256" key="4">
    <source>
        <dbReference type="ARBA" id="ARBA00022449"/>
    </source>
</evidence>
<evidence type="ECO:0000313" key="14">
    <source>
        <dbReference type="EMBL" id="MBL0428297.1"/>
    </source>
</evidence>
<dbReference type="PANTHER" id="PTHR10110:SF195">
    <property type="entry name" value="NA(+)_H(+) ANTIPORTER NHAS2"/>
    <property type="match status" value="1"/>
</dbReference>
<keyword evidence="11" id="KW-0739">Sodium transport</keyword>
<keyword evidence="6 12" id="KW-0812">Transmembrane</keyword>
<comment type="similarity">
    <text evidence="2">Belongs to the monovalent cation:proton antiporter 1 (CPA1) transporter (TC 2.A.36) family.</text>
</comment>
<evidence type="ECO:0000256" key="9">
    <source>
        <dbReference type="ARBA" id="ARBA00023065"/>
    </source>
</evidence>
<comment type="subcellular location">
    <subcellularLocation>
        <location evidence="1">Cell membrane</location>
        <topology evidence="1">Multi-pass membrane protein</topology>
    </subcellularLocation>
</comment>
<feature type="transmembrane region" description="Helical" evidence="12">
    <location>
        <begin position="293"/>
        <end position="311"/>
    </location>
</feature>
<evidence type="ECO:0000256" key="11">
    <source>
        <dbReference type="ARBA" id="ARBA00023201"/>
    </source>
</evidence>